<evidence type="ECO:0000313" key="1">
    <source>
        <dbReference type="EMBL" id="SIT91196.1"/>
    </source>
</evidence>
<dbReference type="Pfam" id="PF26325">
    <property type="entry name" value="YhjD"/>
    <property type="match status" value="1"/>
</dbReference>
<proteinExistence type="predicted"/>
<gene>
    <name evidence="1" type="ORF">SAMN05428946_2621</name>
</gene>
<keyword evidence="2" id="KW-1185">Reference proteome</keyword>
<dbReference type="Proteomes" id="UP000187550">
    <property type="component" value="Unassembled WGS sequence"/>
</dbReference>
<dbReference type="InterPro" id="IPR058600">
    <property type="entry name" value="YhjD-like"/>
</dbReference>
<dbReference type="AlphaFoldDB" id="A0A1U7PQT8"/>
<evidence type="ECO:0000313" key="2">
    <source>
        <dbReference type="Proteomes" id="UP000187550"/>
    </source>
</evidence>
<dbReference type="STRING" id="550447.SAMN05428946_2621"/>
<reference evidence="2" key="1">
    <citation type="submission" date="2017-01" db="EMBL/GenBank/DDBJ databases">
        <authorList>
            <person name="Varghese N."/>
            <person name="Submissions S."/>
        </authorList>
    </citation>
    <scope>NUCLEOTIDE SEQUENCE [LARGE SCALE GENOMIC DNA]</scope>
    <source>
        <strain evidence="2">MNA4</strain>
    </source>
</reference>
<dbReference type="EMBL" id="FTPL01000004">
    <property type="protein sequence ID" value="SIT91196.1"/>
    <property type="molecule type" value="Genomic_DNA"/>
</dbReference>
<dbReference type="OrthoDB" id="2988956at2"/>
<organism evidence="1 2">
    <name type="scientific">Edaphobacillus lindanitolerans</name>
    <dbReference type="NCBI Taxonomy" id="550447"/>
    <lineage>
        <taxon>Bacteria</taxon>
        <taxon>Bacillati</taxon>
        <taxon>Bacillota</taxon>
        <taxon>Bacilli</taxon>
        <taxon>Bacillales</taxon>
        <taxon>Bacillaceae</taxon>
        <taxon>Edaphobacillus</taxon>
    </lineage>
</organism>
<sequence length="123" mass="14706">MPLIPSEALPHFENLIYLPMLLIVLERDRKAFEAGPFKLKRPYLAMVAEAEKLVQKDLKESRLYMRRRSMKLIKGDHDDLFTEYVFIHEGYEDRRRYLNVRLRNRSEELLGVYLTMGDRAICM</sequence>
<dbReference type="RefSeq" id="WP_076759479.1">
    <property type="nucleotide sequence ID" value="NZ_FTPL01000004.1"/>
</dbReference>
<name>A0A1U7PQT8_9BACI</name>
<protein>
    <submittedName>
        <fullName evidence="1">Uncharacterized protein</fullName>
    </submittedName>
</protein>
<accession>A0A1U7PQT8</accession>